<dbReference type="Gene3D" id="3.40.630.30">
    <property type="match status" value="1"/>
</dbReference>
<dbReference type="Pfam" id="PF00583">
    <property type="entry name" value="Acetyltransf_1"/>
    <property type="match status" value="1"/>
</dbReference>
<proteinExistence type="predicted"/>
<gene>
    <name evidence="2" type="ORF">AXI58_16030</name>
</gene>
<evidence type="ECO:0000313" key="2">
    <source>
        <dbReference type="EMBL" id="KXZ18858.1"/>
    </source>
</evidence>
<evidence type="ECO:0000313" key="3">
    <source>
        <dbReference type="Proteomes" id="UP000075430"/>
    </source>
</evidence>
<dbReference type="InterPro" id="IPR000182">
    <property type="entry name" value="GNAT_dom"/>
</dbReference>
<reference evidence="3" key="1">
    <citation type="submission" date="2016-02" db="EMBL/GenBank/DDBJ databases">
        <authorList>
            <person name="Dunlap C."/>
        </authorList>
    </citation>
    <scope>NUCLEOTIDE SEQUENCE [LARGE SCALE GENOMIC DNA]</scope>
    <source>
        <strain evidence="3">NRRL B-41092</strain>
    </source>
</reference>
<dbReference type="RefSeq" id="WP_061521778.1">
    <property type="nucleotide sequence ID" value="NZ_JANBMN010000026.1"/>
</dbReference>
<dbReference type="Proteomes" id="UP000075430">
    <property type="component" value="Unassembled WGS sequence"/>
</dbReference>
<dbReference type="PROSITE" id="PS51186">
    <property type="entry name" value="GNAT"/>
    <property type="match status" value="1"/>
</dbReference>
<dbReference type="SUPFAM" id="SSF55729">
    <property type="entry name" value="Acyl-CoA N-acyltransferases (Nat)"/>
    <property type="match status" value="1"/>
</dbReference>
<sequence length="146" mass="16592">MLEIKSITAEDTYNIRHKILRPHQSIEDCKYDQDNMTGAFHLGAFFEGTLISIASFYPQDQEALKETPAYQLRGMATLPEYRTQKAGSTLISYAERTLTDMGAGLVWCNARHHVKGYYEKLGWKSIGETFDIPGIGLHLIMYKKLA</sequence>
<feature type="domain" description="N-acetyltransferase" evidence="1">
    <location>
        <begin position="2"/>
        <end position="146"/>
    </location>
</feature>
<organism evidence="2 3">
    <name type="scientific">Bacillus nakamurai</name>
    <dbReference type="NCBI Taxonomy" id="1793963"/>
    <lineage>
        <taxon>Bacteria</taxon>
        <taxon>Bacillati</taxon>
        <taxon>Bacillota</taxon>
        <taxon>Bacilli</taxon>
        <taxon>Bacillales</taxon>
        <taxon>Bacillaceae</taxon>
        <taxon>Bacillus</taxon>
    </lineage>
</organism>
<accession>A0A150F6N7</accession>
<protein>
    <submittedName>
        <fullName evidence="2">Acetyltransferase</fullName>
    </submittedName>
</protein>
<keyword evidence="2" id="KW-0808">Transferase</keyword>
<evidence type="ECO:0000259" key="1">
    <source>
        <dbReference type="PROSITE" id="PS51186"/>
    </source>
</evidence>
<keyword evidence="3" id="KW-1185">Reference proteome</keyword>
<dbReference type="STRING" id="1793963.AXI58_16030"/>
<name>A0A150F6N7_9BACI</name>
<dbReference type="AlphaFoldDB" id="A0A150F6N7"/>
<dbReference type="GO" id="GO:0016747">
    <property type="term" value="F:acyltransferase activity, transferring groups other than amino-acyl groups"/>
    <property type="evidence" value="ECO:0007669"/>
    <property type="project" value="InterPro"/>
</dbReference>
<comment type="caution">
    <text evidence="2">The sequence shown here is derived from an EMBL/GenBank/DDBJ whole genome shotgun (WGS) entry which is preliminary data.</text>
</comment>
<dbReference type="EMBL" id="LSBA01000016">
    <property type="protein sequence ID" value="KXZ18858.1"/>
    <property type="molecule type" value="Genomic_DNA"/>
</dbReference>
<dbReference type="InterPro" id="IPR016181">
    <property type="entry name" value="Acyl_CoA_acyltransferase"/>
</dbReference>
<dbReference type="OrthoDB" id="2352823at2"/>